<evidence type="ECO:0000313" key="1">
    <source>
        <dbReference type="EMBL" id="SJZ81208.1"/>
    </source>
</evidence>
<reference evidence="1 2" key="1">
    <citation type="submission" date="2017-02" db="EMBL/GenBank/DDBJ databases">
        <authorList>
            <person name="Peterson S.W."/>
        </authorList>
    </citation>
    <scope>NUCLEOTIDE SEQUENCE [LARGE SCALE GENOMIC DNA]</scope>
    <source>
        <strain evidence="1 2">ATCC BAA-1030</strain>
    </source>
</reference>
<accession>A0A1T4NR64</accession>
<dbReference type="Proteomes" id="UP000190328">
    <property type="component" value="Unassembled WGS sequence"/>
</dbReference>
<keyword evidence="2" id="KW-1185">Reference proteome</keyword>
<dbReference type="EMBL" id="FUXI01000016">
    <property type="protein sequence ID" value="SJZ81208.1"/>
    <property type="molecule type" value="Genomic_DNA"/>
</dbReference>
<sequence length="49" mass="5589">MKSFWALFLAGTLLPNIYLTPVTIVLASSVFTVIEMGLEFYFRDEENEA</sequence>
<name>A0A1T4NR64_9ENTE</name>
<dbReference type="AlphaFoldDB" id="A0A1T4NR64"/>
<protein>
    <submittedName>
        <fullName evidence="1">Uncharacterized protein</fullName>
    </submittedName>
</protein>
<organism evidence="1 2">
    <name type="scientific">Pilibacter termitis</name>
    <dbReference type="NCBI Taxonomy" id="263852"/>
    <lineage>
        <taxon>Bacteria</taxon>
        <taxon>Bacillati</taxon>
        <taxon>Bacillota</taxon>
        <taxon>Bacilli</taxon>
        <taxon>Lactobacillales</taxon>
        <taxon>Enterococcaceae</taxon>
        <taxon>Pilibacter</taxon>
    </lineage>
</organism>
<dbReference type="STRING" id="263852.SAMN02745116_01496"/>
<proteinExistence type="predicted"/>
<gene>
    <name evidence="1" type="ORF">SAMN02745116_01496</name>
</gene>
<evidence type="ECO:0000313" key="2">
    <source>
        <dbReference type="Proteomes" id="UP000190328"/>
    </source>
</evidence>